<dbReference type="RefSeq" id="XP_020069915.1">
    <property type="nucleotide sequence ID" value="XM_020213748.1"/>
</dbReference>
<dbReference type="SUPFAM" id="SSF50978">
    <property type="entry name" value="WD40 repeat-like"/>
    <property type="match status" value="1"/>
</dbReference>
<keyword evidence="7" id="KW-1185">Reference proteome</keyword>
<dbReference type="GO" id="GO:0043161">
    <property type="term" value="P:proteasome-mediated ubiquitin-dependent protein catabolic process"/>
    <property type="evidence" value="ECO:0007669"/>
    <property type="project" value="TreeGrafter"/>
</dbReference>
<protein>
    <submittedName>
        <fullName evidence="6">WD40 repeat-like protein</fullName>
    </submittedName>
</protein>
<evidence type="ECO:0000256" key="3">
    <source>
        <dbReference type="ARBA" id="ARBA00022763"/>
    </source>
</evidence>
<dbReference type="InterPro" id="IPR042238">
    <property type="entry name" value="Rad28/ERCC8/Ckn1/ATCSA-1"/>
</dbReference>
<name>A0A1E4S046_CYBJN</name>
<sequence>MGAEDGGYEPRLAEHFLIQQTTPIRYCLISTPSPCCAAPTNHTLPCDDRETTRAEITKSIDDLLAPIRSYNHMESLLLNRTLGNISHENFRKVATESLYYRIGPLNEPKFPLRKRPVPITCLNFNTSKVRRHEYLLSGDAGSSLKLWKVGSQRAKTEMLGDINKGNGGHKFGITYVQWWPFDDGMFLSSSYDTSLKVWDSSTLEEAFTFELGMKINNFDISPLGDSLIAVGCDSTHVRIMDLRSTSSVQSLSGHNGTVLSCKWSPTDGNILATGSSEGEVRLWDVRKTNACVTQLDLYRTDKDGAIAKNQSKRIGVLKSSAKAHSSNCNGICWLENGKTLLTTGGDDKIRVWNLDIPGGVNTLLNFGQFVKNKSPVYKTMILSPNCETEVQYLWYPSDNGEILVFRLMDGKLMNRLRRNIEDNVRSTSVAYLGHNSVKYFSGTVDGRILAWGPTSEETSDTE</sequence>
<proteinExistence type="predicted"/>
<dbReference type="AlphaFoldDB" id="A0A1E4S046"/>
<dbReference type="SMART" id="SM00320">
    <property type="entry name" value="WD40"/>
    <property type="match status" value="5"/>
</dbReference>
<dbReference type="GO" id="GO:0006283">
    <property type="term" value="P:transcription-coupled nucleotide-excision repair"/>
    <property type="evidence" value="ECO:0007669"/>
    <property type="project" value="InterPro"/>
</dbReference>
<dbReference type="PRINTS" id="PR00320">
    <property type="entry name" value="GPROTEINBRPT"/>
</dbReference>
<dbReference type="PANTHER" id="PTHR46202:SF1">
    <property type="entry name" value="DNA EXCISION REPAIR PROTEIN ERCC-8"/>
    <property type="match status" value="1"/>
</dbReference>
<accession>A0A1E4S046</accession>
<dbReference type="PROSITE" id="PS50082">
    <property type="entry name" value="WD_REPEATS_2"/>
    <property type="match status" value="3"/>
</dbReference>
<dbReference type="PANTHER" id="PTHR46202">
    <property type="entry name" value="DNA EXCISION REPAIR PROTEIN ERCC-8"/>
    <property type="match status" value="1"/>
</dbReference>
<dbReference type="OrthoDB" id="361494at2759"/>
<dbReference type="InterPro" id="IPR015943">
    <property type="entry name" value="WD40/YVTN_repeat-like_dom_sf"/>
</dbReference>
<dbReference type="Pfam" id="PF00400">
    <property type="entry name" value="WD40"/>
    <property type="match status" value="3"/>
</dbReference>
<evidence type="ECO:0000256" key="5">
    <source>
        <dbReference type="PROSITE-ProRule" id="PRU00221"/>
    </source>
</evidence>
<keyword evidence="3" id="KW-0227">DNA damage</keyword>
<dbReference type="GeneID" id="30988144"/>
<dbReference type="InterPro" id="IPR036322">
    <property type="entry name" value="WD40_repeat_dom_sf"/>
</dbReference>
<keyword evidence="2" id="KW-0677">Repeat</keyword>
<reference evidence="6 7" key="1">
    <citation type="journal article" date="2016" name="Proc. Natl. Acad. Sci. U.S.A.">
        <title>Comparative genomics of biotechnologically important yeasts.</title>
        <authorList>
            <person name="Riley R."/>
            <person name="Haridas S."/>
            <person name="Wolfe K.H."/>
            <person name="Lopes M.R."/>
            <person name="Hittinger C.T."/>
            <person name="Goeker M."/>
            <person name="Salamov A.A."/>
            <person name="Wisecaver J.H."/>
            <person name="Long T.M."/>
            <person name="Calvey C.H."/>
            <person name="Aerts A.L."/>
            <person name="Barry K.W."/>
            <person name="Choi C."/>
            <person name="Clum A."/>
            <person name="Coughlan A.Y."/>
            <person name="Deshpande S."/>
            <person name="Douglass A.P."/>
            <person name="Hanson S.J."/>
            <person name="Klenk H.-P."/>
            <person name="LaButti K.M."/>
            <person name="Lapidus A."/>
            <person name="Lindquist E.A."/>
            <person name="Lipzen A.M."/>
            <person name="Meier-Kolthoff J.P."/>
            <person name="Ohm R.A."/>
            <person name="Otillar R.P."/>
            <person name="Pangilinan J.L."/>
            <person name="Peng Y."/>
            <person name="Rokas A."/>
            <person name="Rosa C.A."/>
            <person name="Scheuner C."/>
            <person name="Sibirny A.A."/>
            <person name="Slot J.C."/>
            <person name="Stielow J.B."/>
            <person name="Sun H."/>
            <person name="Kurtzman C.P."/>
            <person name="Blackwell M."/>
            <person name="Grigoriev I.V."/>
            <person name="Jeffries T.W."/>
        </authorList>
    </citation>
    <scope>NUCLEOTIDE SEQUENCE [LARGE SCALE GENOMIC DNA]</scope>
    <source>
        <strain evidence="7">ATCC 18201 / CBS 1600 / BCRC 20928 / JCM 3617 / NBRC 0987 / NRRL Y-1542</strain>
    </source>
</reference>
<dbReference type="GO" id="GO:0000109">
    <property type="term" value="C:nucleotide-excision repair complex"/>
    <property type="evidence" value="ECO:0007669"/>
    <property type="project" value="TreeGrafter"/>
</dbReference>
<evidence type="ECO:0000313" key="6">
    <source>
        <dbReference type="EMBL" id="ODV72876.1"/>
    </source>
</evidence>
<dbReference type="PROSITE" id="PS50294">
    <property type="entry name" value="WD_REPEATS_REGION"/>
    <property type="match status" value="2"/>
</dbReference>
<dbReference type="GO" id="GO:0000209">
    <property type="term" value="P:protein polyubiquitination"/>
    <property type="evidence" value="ECO:0007669"/>
    <property type="project" value="TreeGrafter"/>
</dbReference>
<feature type="repeat" description="WD" evidence="5">
    <location>
        <begin position="321"/>
        <end position="355"/>
    </location>
</feature>
<keyword evidence="4" id="KW-0234">DNA repair</keyword>
<dbReference type="OMA" id="FWPNDDG"/>
<feature type="repeat" description="WD" evidence="5">
    <location>
        <begin position="166"/>
        <end position="208"/>
    </location>
</feature>
<dbReference type="Gene3D" id="2.130.10.10">
    <property type="entry name" value="YVTN repeat-like/Quinoprotein amine dehydrogenase"/>
    <property type="match status" value="1"/>
</dbReference>
<evidence type="ECO:0000256" key="1">
    <source>
        <dbReference type="ARBA" id="ARBA00022574"/>
    </source>
</evidence>
<organism evidence="6 7">
    <name type="scientific">Cyberlindnera jadinii (strain ATCC 18201 / CBS 1600 / BCRC 20928 / JCM 3617 / NBRC 0987 / NRRL Y-1542)</name>
    <name type="common">Torula yeast</name>
    <name type="synonym">Candida utilis</name>
    <dbReference type="NCBI Taxonomy" id="983966"/>
    <lineage>
        <taxon>Eukaryota</taxon>
        <taxon>Fungi</taxon>
        <taxon>Dikarya</taxon>
        <taxon>Ascomycota</taxon>
        <taxon>Saccharomycotina</taxon>
        <taxon>Saccharomycetes</taxon>
        <taxon>Phaffomycetales</taxon>
        <taxon>Phaffomycetaceae</taxon>
        <taxon>Cyberlindnera</taxon>
    </lineage>
</organism>
<dbReference type="STRING" id="983966.A0A1E4S046"/>
<feature type="repeat" description="WD" evidence="5">
    <location>
        <begin position="251"/>
        <end position="293"/>
    </location>
</feature>
<evidence type="ECO:0000313" key="7">
    <source>
        <dbReference type="Proteomes" id="UP000094389"/>
    </source>
</evidence>
<gene>
    <name evidence="6" type="ORF">CYBJADRAFT_163226</name>
</gene>
<dbReference type="InterPro" id="IPR020472">
    <property type="entry name" value="WD40_PAC1"/>
</dbReference>
<dbReference type="InterPro" id="IPR001680">
    <property type="entry name" value="WD40_rpt"/>
</dbReference>
<dbReference type="InterPro" id="IPR019775">
    <property type="entry name" value="WD40_repeat_CS"/>
</dbReference>
<dbReference type="PROSITE" id="PS00678">
    <property type="entry name" value="WD_REPEATS_1"/>
    <property type="match status" value="1"/>
</dbReference>
<dbReference type="GO" id="GO:0031464">
    <property type="term" value="C:Cul4A-RING E3 ubiquitin ligase complex"/>
    <property type="evidence" value="ECO:0007669"/>
    <property type="project" value="TreeGrafter"/>
</dbReference>
<keyword evidence="1 5" id="KW-0853">WD repeat</keyword>
<evidence type="ECO:0000256" key="4">
    <source>
        <dbReference type="ARBA" id="ARBA00023204"/>
    </source>
</evidence>
<evidence type="ECO:0000256" key="2">
    <source>
        <dbReference type="ARBA" id="ARBA00022737"/>
    </source>
</evidence>
<dbReference type="EMBL" id="KV453933">
    <property type="protein sequence ID" value="ODV72876.1"/>
    <property type="molecule type" value="Genomic_DNA"/>
</dbReference>
<dbReference type="Proteomes" id="UP000094389">
    <property type="component" value="Unassembled WGS sequence"/>
</dbReference>